<reference evidence="1" key="1">
    <citation type="submission" date="2021-06" db="EMBL/GenBank/DDBJ databases">
        <title>Parelaphostrongylus tenuis whole genome reference sequence.</title>
        <authorList>
            <person name="Garwood T.J."/>
            <person name="Larsen P.A."/>
            <person name="Fountain-Jones N.M."/>
            <person name="Garbe J.R."/>
            <person name="Macchietto M.G."/>
            <person name="Kania S.A."/>
            <person name="Gerhold R.W."/>
            <person name="Richards J.E."/>
            <person name="Wolf T.M."/>
        </authorList>
    </citation>
    <scope>NUCLEOTIDE SEQUENCE</scope>
    <source>
        <strain evidence="1">MNPRO001-30</strain>
        <tissue evidence="1">Meninges</tissue>
    </source>
</reference>
<gene>
    <name evidence="1" type="ORF">KIN20_022962</name>
</gene>
<name>A0AAD5N8J0_PARTN</name>
<comment type="caution">
    <text evidence="1">The sequence shown here is derived from an EMBL/GenBank/DDBJ whole genome shotgun (WGS) entry which is preliminary data.</text>
</comment>
<organism evidence="1 2">
    <name type="scientific">Parelaphostrongylus tenuis</name>
    <name type="common">Meningeal worm</name>
    <dbReference type="NCBI Taxonomy" id="148309"/>
    <lineage>
        <taxon>Eukaryota</taxon>
        <taxon>Metazoa</taxon>
        <taxon>Ecdysozoa</taxon>
        <taxon>Nematoda</taxon>
        <taxon>Chromadorea</taxon>
        <taxon>Rhabditida</taxon>
        <taxon>Rhabditina</taxon>
        <taxon>Rhabditomorpha</taxon>
        <taxon>Strongyloidea</taxon>
        <taxon>Metastrongylidae</taxon>
        <taxon>Parelaphostrongylus</taxon>
    </lineage>
</organism>
<evidence type="ECO:0000313" key="1">
    <source>
        <dbReference type="EMBL" id="KAJ1363166.1"/>
    </source>
</evidence>
<proteinExistence type="predicted"/>
<keyword evidence="2" id="KW-1185">Reference proteome</keyword>
<evidence type="ECO:0000313" key="2">
    <source>
        <dbReference type="Proteomes" id="UP001196413"/>
    </source>
</evidence>
<sequence length="108" mass="12331">MTRDVRQQKQKGIARIQTIVKLYTGSRKNSRKLAVNRKERHGQVVVIFVVVRVEPSSIPPHSPAVNKKPYGTQQPGYPRNFKATRLISIYVNGEEDEKLMLEVLGFSQ</sequence>
<protein>
    <submittedName>
        <fullName evidence="1">Uncharacterized protein</fullName>
    </submittedName>
</protein>
<dbReference type="AlphaFoldDB" id="A0AAD5N8J0"/>
<dbReference type="Proteomes" id="UP001196413">
    <property type="component" value="Unassembled WGS sequence"/>
</dbReference>
<accession>A0AAD5N8J0</accession>
<dbReference type="EMBL" id="JAHQIW010004633">
    <property type="protein sequence ID" value="KAJ1363166.1"/>
    <property type="molecule type" value="Genomic_DNA"/>
</dbReference>